<keyword evidence="1" id="KW-0175">Coiled coil</keyword>
<feature type="compositionally biased region" description="Low complexity" evidence="2">
    <location>
        <begin position="1"/>
        <end position="31"/>
    </location>
</feature>
<proteinExistence type="predicted"/>
<organism evidence="3 4">
    <name type="scientific">Allomyces macrogynus (strain ATCC 38327)</name>
    <name type="common">Allomyces javanicus var. macrogynus</name>
    <dbReference type="NCBI Taxonomy" id="578462"/>
    <lineage>
        <taxon>Eukaryota</taxon>
        <taxon>Fungi</taxon>
        <taxon>Fungi incertae sedis</taxon>
        <taxon>Blastocladiomycota</taxon>
        <taxon>Blastocladiomycetes</taxon>
        <taxon>Blastocladiales</taxon>
        <taxon>Blastocladiaceae</taxon>
        <taxon>Allomyces</taxon>
    </lineage>
</organism>
<gene>
    <name evidence="3" type="ORF">AMAG_03753</name>
</gene>
<keyword evidence="4" id="KW-1185">Reference proteome</keyword>
<dbReference type="Proteomes" id="UP000054350">
    <property type="component" value="Unassembled WGS sequence"/>
</dbReference>
<accession>A0A0L0SAM7</accession>
<dbReference type="EMBL" id="GG745334">
    <property type="protein sequence ID" value="KNE59477.1"/>
    <property type="molecule type" value="Genomic_DNA"/>
</dbReference>
<dbReference type="InterPro" id="IPR039491">
    <property type="entry name" value="REX1-B"/>
</dbReference>
<evidence type="ECO:0000313" key="3">
    <source>
        <dbReference type="EMBL" id="KNE59477.1"/>
    </source>
</evidence>
<feature type="compositionally biased region" description="Basic and acidic residues" evidence="2">
    <location>
        <begin position="41"/>
        <end position="66"/>
    </location>
</feature>
<reference evidence="3 4" key="1">
    <citation type="submission" date="2009-11" db="EMBL/GenBank/DDBJ databases">
        <title>Annotation of Allomyces macrogynus ATCC 38327.</title>
        <authorList>
            <consortium name="The Broad Institute Genome Sequencing Platform"/>
            <person name="Russ C."/>
            <person name="Cuomo C."/>
            <person name="Burger G."/>
            <person name="Gray M.W."/>
            <person name="Holland P.W.H."/>
            <person name="King N."/>
            <person name="Lang F.B.F."/>
            <person name="Roger A.J."/>
            <person name="Ruiz-Trillo I."/>
            <person name="Young S.K."/>
            <person name="Zeng Q."/>
            <person name="Gargeya S."/>
            <person name="Fitzgerald M."/>
            <person name="Haas B."/>
            <person name="Abouelleil A."/>
            <person name="Alvarado L."/>
            <person name="Arachchi H.M."/>
            <person name="Berlin A."/>
            <person name="Chapman S.B."/>
            <person name="Gearin G."/>
            <person name="Goldberg J."/>
            <person name="Griggs A."/>
            <person name="Gujja S."/>
            <person name="Hansen M."/>
            <person name="Heiman D."/>
            <person name="Howarth C."/>
            <person name="Larimer J."/>
            <person name="Lui A."/>
            <person name="MacDonald P.J.P."/>
            <person name="McCowen C."/>
            <person name="Montmayeur A."/>
            <person name="Murphy C."/>
            <person name="Neiman D."/>
            <person name="Pearson M."/>
            <person name="Priest M."/>
            <person name="Roberts A."/>
            <person name="Saif S."/>
            <person name="Shea T."/>
            <person name="Sisk P."/>
            <person name="Stolte C."/>
            <person name="Sykes S."/>
            <person name="Wortman J."/>
            <person name="Nusbaum C."/>
            <person name="Birren B."/>
        </authorList>
    </citation>
    <scope>NUCLEOTIDE SEQUENCE [LARGE SCALE GENOMIC DNA]</scope>
    <source>
        <strain evidence="3 4">ATCC 38327</strain>
    </source>
</reference>
<name>A0A0L0SAM7_ALLM3</name>
<dbReference type="AlphaFoldDB" id="A0A0L0SAM7"/>
<feature type="region of interest" description="Disordered" evidence="2">
    <location>
        <begin position="1"/>
        <end position="74"/>
    </location>
</feature>
<feature type="coiled-coil region" evidence="1">
    <location>
        <begin position="225"/>
        <end position="252"/>
    </location>
</feature>
<protein>
    <submittedName>
        <fullName evidence="3">Uncharacterized protein</fullName>
    </submittedName>
</protein>
<dbReference type="Pfam" id="PF14966">
    <property type="entry name" value="DNA_repr_REX1B"/>
    <property type="match status" value="1"/>
</dbReference>
<evidence type="ECO:0000256" key="2">
    <source>
        <dbReference type="SAM" id="MobiDB-lite"/>
    </source>
</evidence>
<dbReference type="OrthoDB" id="5579676at2759"/>
<reference evidence="4" key="2">
    <citation type="submission" date="2009-11" db="EMBL/GenBank/DDBJ databases">
        <title>The Genome Sequence of Allomyces macrogynus strain ATCC 38327.</title>
        <authorList>
            <consortium name="The Broad Institute Genome Sequencing Platform"/>
            <person name="Russ C."/>
            <person name="Cuomo C."/>
            <person name="Shea T."/>
            <person name="Young S.K."/>
            <person name="Zeng Q."/>
            <person name="Koehrsen M."/>
            <person name="Haas B."/>
            <person name="Borodovsky M."/>
            <person name="Guigo R."/>
            <person name="Alvarado L."/>
            <person name="Berlin A."/>
            <person name="Borenstein D."/>
            <person name="Chen Z."/>
            <person name="Engels R."/>
            <person name="Freedman E."/>
            <person name="Gellesch M."/>
            <person name="Goldberg J."/>
            <person name="Griggs A."/>
            <person name="Gujja S."/>
            <person name="Heiman D."/>
            <person name="Hepburn T."/>
            <person name="Howarth C."/>
            <person name="Jen D."/>
            <person name="Larson L."/>
            <person name="Lewis B."/>
            <person name="Mehta T."/>
            <person name="Park D."/>
            <person name="Pearson M."/>
            <person name="Roberts A."/>
            <person name="Saif S."/>
            <person name="Shenoy N."/>
            <person name="Sisk P."/>
            <person name="Stolte C."/>
            <person name="Sykes S."/>
            <person name="Walk T."/>
            <person name="White J."/>
            <person name="Yandava C."/>
            <person name="Burger G."/>
            <person name="Gray M.W."/>
            <person name="Holland P.W.H."/>
            <person name="King N."/>
            <person name="Lang F.B.F."/>
            <person name="Roger A.J."/>
            <person name="Ruiz-Trillo I."/>
            <person name="Lander E."/>
            <person name="Nusbaum C."/>
        </authorList>
    </citation>
    <scope>NUCLEOTIDE SEQUENCE [LARGE SCALE GENOMIC DNA]</scope>
    <source>
        <strain evidence="4">ATCC 38327</strain>
    </source>
</reference>
<sequence length="268" mass="28570">MLSSNPAQASASQASRVPAAAPVSARSATAPVEDHHHHHHADAGHAHEGGCTHHDHAPLTLRDPKSLDSAGTVPSGLAHAHPLSVTTENAHPTFISSLLLPAMVRIPPMPPTWTAPAPGTESVTRAQAAHFQALQAVRTVATHRVLAVAFSTYAYDRPAYHAEYRTVVAQVAQLLKRVGDAVQAMGEIADPSLRATVVQVGELEKRKLAVTADYQAKVAETLHGARDYAEDVSRLERELGDLREEIAAAMEEFQAWFADLVLGDSGAE</sequence>
<dbReference type="VEuPathDB" id="FungiDB:AMAG_03753"/>
<evidence type="ECO:0000313" key="4">
    <source>
        <dbReference type="Proteomes" id="UP000054350"/>
    </source>
</evidence>
<evidence type="ECO:0000256" key="1">
    <source>
        <dbReference type="SAM" id="Coils"/>
    </source>
</evidence>